<name>A0ABN0Y5D5_9CAUL</name>
<organism evidence="1 2">
    <name type="scientific">Brevundimonas terrae</name>
    <dbReference type="NCBI Taxonomy" id="363631"/>
    <lineage>
        <taxon>Bacteria</taxon>
        <taxon>Pseudomonadati</taxon>
        <taxon>Pseudomonadota</taxon>
        <taxon>Alphaproteobacteria</taxon>
        <taxon>Caulobacterales</taxon>
        <taxon>Caulobacteraceae</taxon>
        <taxon>Brevundimonas</taxon>
    </lineage>
</organism>
<dbReference type="EMBL" id="BAAAEJ010000003">
    <property type="protein sequence ID" value="GAA0383643.1"/>
    <property type="molecule type" value="Genomic_DNA"/>
</dbReference>
<reference evidence="2" key="1">
    <citation type="journal article" date="2019" name="Int. J. Syst. Evol. Microbiol.">
        <title>The Global Catalogue of Microorganisms (GCM) 10K type strain sequencing project: providing services to taxonomists for standard genome sequencing and annotation.</title>
        <authorList>
            <consortium name="The Broad Institute Genomics Platform"/>
            <consortium name="The Broad Institute Genome Sequencing Center for Infectious Disease"/>
            <person name="Wu L."/>
            <person name="Ma J."/>
        </authorList>
    </citation>
    <scope>NUCLEOTIDE SEQUENCE [LARGE SCALE GENOMIC DNA]</scope>
    <source>
        <strain evidence="2">JCM 13476</strain>
    </source>
</reference>
<dbReference type="Proteomes" id="UP001500791">
    <property type="component" value="Unassembled WGS sequence"/>
</dbReference>
<dbReference type="SUPFAM" id="SSF53756">
    <property type="entry name" value="UDP-Glycosyltransferase/glycogen phosphorylase"/>
    <property type="match status" value="1"/>
</dbReference>
<sequence>MTTGPAPSKRALLFRLPGDESARNAEKLARTGEQAGLCVTMVPYWPDGQAAWHTETTLLDADIGSAPRVSEFALQRQYGLTLDLLELLAHSFATEAATPDLLLPESIWHQHLRGIAVRLIEMFERERPDVIFIAHGAEIISRLITEVAAFRGIPALFWESGFFPDHLYVDAQAPHFFRGLCASDTQPVSTEITPDTHAFIHNWRQARQSKYLQDSAHDAALLEWKARDSRPVLFVAGQVPSDANAVVGLGEHSSLQALYAATIAKLSLDWRILFKPHPKAAPDAITLPRTIGDDLLVADIDIHTAIENSDAVLVHSSNAGLEAALRGKPVIMTGQPIYSGYGLTCGLGAGDNPFSSVNLNPPPPETVAVVVQHLLHHSLIADGNHQQLRDRLQIAQPPASQQSLTPYYSQKVQDLVLVARALHAQLHHTPKLDQALSLLSSFERSTLFEHTPDTALFAHPYGGPCAPPSVLAAHPVRGNKQDGLTTLSIRLEECAFPQAFLDHALKQYCAPVRIGCRLDVSADPASAQRFSSDDIAYICAELRGPYILVENDPENTDYRLVTLCVSPQGMQVPTIDATDYIDWHLPPEAFSYPATVPAPSTGHVPLDGAYPHLLYGPYLPLPSGQWEVSWILPSASWYDFAKSMLAWPRWKRLKMEIIEHRLDQATKVSSTPFFKFRTRLAPKQQANYEFRTKWPMAPTATSSPRPIFLGIWIKHLK</sequence>
<gene>
    <name evidence="1" type="ORF">GCM10009093_08240</name>
</gene>
<dbReference type="InterPro" id="IPR007833">
    <property type="entry name" value="Capsule_polysaccharide_synth"/>
</dbReference>
<evidence type="ECO:0000313" key="2">
    <source>
        <dbReference type="Proteomes" id="UP001500791"/>
    </source>
</evidence>
<evidence type="ECO:0008006" key="3">
    <source>
        <dbReference type="Google" id="ProtNLM"/>
    </source>
</evidence>
<proteinExistence type="predicted"/>
<dbReference type="RefSeq" id="WP_167174796.1">
    <property type="nucleotide sequence ID" value="NZ_BAAAEJ010000003.1"/>
</dbReference>
<evidence type="ECO:0000313" key="1">
    <source>
        <dbReference type="EMBL" id="GAA0383643.1"/>
    </source>
</evidence>
<comment type="caution">
    <text evidence="1">The sequence shown here is derived from an EMBL/GenBank/DDBJ whole genome shotgun (WGS) entry which is preliminary data.</text>
</comment>
<protein>
    <recommendedName>
        <fullName evidence="3">Capsular biosynthesis protein</fullName>
    </recommendedName>
</protein>
<accession>A0ABN0Y5D5</accession>
<keyword evidence="2" id="KW-1185">Reference proteome</keyword>
<dbReference type="Pfam" id="PF05159">
    <property type="entry name" value="Capsule_synth"/>
    <property type="match status" value="1"/>
</dbReference>